<evidence type="ECO:0000313" key="2">
    <source>
        <dbReference type="EMBL" id="PPK63517.1"/>
    </source>
</evidence>
<accession>A0A2S6GE57</accession>
<keyword evidence="3" id="KW-1185">Reference proteome</keyword>
<comment type="caution">
    <text evidence="2">The sequence shown here is derived from an EMBL/GenBank/DDBJ whole genome shotgun (WGS) entry which is preliminary data.</text>
</comment>
<organism evidence="2 3">
    <name type="scientific">Actinokineospora auranticolor</name>
    <dbReference type="NCBI Taxonomy" id="155976"/>
    <lineage>
        <taxon>Bacteria</taxon>
        <taxon>Bacillati</taxon>
        <taxon>Actinomycetota</taxon>
        <taxon>Actinomycetes</taxon>
        <taxon>Pseudonocardiales</taxon>
        <taxon>Pseudonocardiaceae</taxon>
        <taxon>Actinokineospora</taxon>
    </lineage>
</organism>
<feature type="domain" description="Phage capsid-like C-terminal" evidence="1">
    <location>
        <begin position="2"/>
        <end position="257"/>
    </location>
</feature>
<evidence type="ECO:0000313" key="3">
    <source>
        <dbReference type="Proteomes" id="UP000239203"/>
    </source>
</evidence>
<dbReference type="Proteomes" id="UP000239203">
    <property type="component" value="Unassembled WGS sequence"/>
</dbReference>
<dbReference type="SUPFAM" id="SSF56563">
    <property type="entry name" value="Major capsid protein gp5"/>
    <property type="match status" value="1"/>
</dbReference>
<reference evidence="2 3" key="1">
    <citation type="submission" date="2018-02" db="EMBL/GenBank/DDBJ databases">
        <title>Genomic Encyclopedia of Archaeal and Bacterial Type Strains, Phase II (KMG-II): from individual species to whole genera.</title>
        <authorList>
            <person name="Goeker M."/>
        </authorList>
    </citation>
    <scope>NUCLEOTIDE SEQUENCE [LARGE SCALE GENOMIC DNA]</scope>
    <source>
        <strain evidence="2 3">YU 961-1</strain>
    </source>
</reference>
<proteinExistence type="predicted"/>
<dbReference type="AlphaFoldDB" id="A0A2S6GE57"/>
<name>A0A2S6GE57_9PSEU</name>
<dbReference type="EMBL" id="PTIX01000027">
    <property type="protein sequence ID" value="PPK63517.1"/>
    <property type="molecule type" value="Genomic_DNA"/>
</dbReference>
<dbReference type="Pfam" id="PF05065">
    <property type="entry name" value="Phage_capsid"/>
    <property type="match status" value="1"/>
</dbReference>
<sequence length="261" mass="28003">MPVNTQKPEVGVVGEGQEKPVSNVGGKFKMFKPVKLATIVVVSEAFARANVGGTYSRLSDDLADAVARGVDLLTLHGRSPIDGTRVPDKEYIDQTSNRVVLGSTPRDEGGIAGDFIAGYELIVNDESSDDFTGFAMDKRLRPRLMGATDVQGRPLLQTTANLADPLDVVLGLPAAYARAVSGRVGASPDTSVRAYGGDWTQVRYGFAEEMTLRVSTEATLMIDGEVVSLWQRNLVGLLIECWFAWAIGDVNAFAAYEMPGS</sequence>
<protein>
    <submittedName>
        <fullName evidence="2">HK97 family phage major capsid protein</fullName>
    </submittedName>
</protein>
<gene>
    <name evidence="2" type="ORF">CLV40_12744</name>
</gene>
<dbReference type="InterPro" id="IPR054612">
    <property type="entry name" value="Phage_capsid-like_C"/>
</dbReference>
<evidence type="ECO:0000259" key="1">
    <source>
        <dbReference type="Pfam" id="PF05065"/>
    </source>
</evidence>